<accession>A0A835LL90</accession>
<organism evidence="1 2">
    <name type="scientific">Coptis chinensis</name>
    <dbReference type="NCBI Taxonomy" id="261450"/>
    <lineage>
        <taxon>Eukaryota</taxon>
        <taxon>Viridiplantae</taxon>
        <taxon>Streptophyta</taxon>
        <taxon>Embryophyta</taxon>
        <taxon>Tracheophyta</taxon>
        <taxon>Spermatophyta</taxon>
        <taxon>Magnoliopsida</taxon>
        <taxon>Ranunculales</taxon>
        <taxon>Ranunculaceae</taxon>
        <taxon>Coptidoideae</taxon>
        <taxon>Coptis</taxon>
    </lineage>
</organism>
<evidence type="ECO:0000313" key="1">
    <source>
        <dbReference type="EMBL" id="KAF9596647.1"/>
    </source>
</evidence>
<dbReference type="Proteomes" id="UP000631114">
    <property type="component" value="Unassembled WGS sequence"/>
</dbReference>
<name>A0A835LL90_9MAGN</name>
<gene>
    <name evidence="1" type="ORF">IFM89_012770</name>
</gene>
<evidence type="ECO:0000313" key="2">
    <source>
        <dbReference type="Proteomes" id="UP000631114"/>
    </source>
</evidence>
<dbReference type="AlphaFoldDB" id="A0A835LL90"/>
<dbReference type="OrthoDB" id="1980521at2759"/>
<dbReference type="EMBL" id="JADFTS010000007">
    <property type="protein sequence ID" value="KAF9596647.1"/>
    <property type="molecule type" value="Genomic_DNA"/>
</dbReference>
<keyword evidence="2" id="KW-1185">Reference proteome</keyword>
<protein>
    <submittedName>
        <fullName evidence="1">Uncharacterized protein</fullName>
    </submittedName>
</protein>
<sequence length="107" mass="11742">MVSFVDKVRGAQPQHLDIEDLPVPKIKGNMPSIKLPKKAVERGRLYCRYCLVGRLDMQKIRMDKIRSIAAAKWSPQGSGQGVAETQAQDMGNEIIRAPEAVPPSASA</sequence>
<reference evidence="1 2" key="1">
    <citation type="submission" date="2020-10" db="EMBL/GenBank/DDBJ databases">
        <title>The Coptis chinensis genome and diversification of protoberbering-type alkaloids.</title>
        <authorList>
            <person name="Wang B."/>
            <person name="Shu S."/>
            <person name="Song C."/>
            <person name="Liu Y."/>
        </authorList>
    </citation>
    <scope>NUCLEOTIDE SEQUENCE [LARGE SCALE GENOMIC DNA]</scope>
    <source>
        <strain evidence="1">HL-2020</strain>
        <tissue evidence="1">Leaf</tissue>
    </source>
</reference>
<comment type="caution">
    <text evidence="1">The sequence shown here is derived from an EMBL/GenBank/DDBJ whole genome shotgun (WGS) entry which is preliminary data.</text>
</comment>
<proteinExistence type="predicted"/>